<dbReference type="AlphaFoldDB" id="A0A366K984"/>
<evidence type="ECO:0000256" key="3">
    <source>
        <dbReference type="ARBA" id="ARBA00009736"/>
    </source>
</evidence>
<evidence type="ECO:0000256" key="11">
    <source>
        <dbReference type="PIRSR" id="PIRSR605002-2"/>
    </source>
</evidence>
<evidence type="ECO:0000256" key="8">
    <source>
        <dbReference type="ARBA" id="ARBA00022842"/>
    </source>
</evidence>
<feature type="binding site" evidence="12">
    <location>
        <position position="228"/>
    </location>
    <ligand>
        <name>Mg(2+)</name>
        <dbReference type="ChEBI" id="CHEBI:18420"/>
        <label>1</label>
    </ligand>
</feature>
<keyword evidence="7 12" id="KW-0479">Metal-binding</keyword>
<evidence type="ECO:0000256" key="10">
    <source>
        <dbReference type="PIRSR" id="PIRSR605002-1"/>
    </source>
</evidence>
<dbReference type="SUPFAM" id="SSF56784">
    <property type="entry name" value="HAD-like"/>
    <property type="match status" value="1"/>
</dbReference>
<feature type="binding site" evidence="11">
    <location>
        <position position="36"/>
    </location>
    <ligand>
        <name>alpha-D-mannose 1-phosphate</name>
        <dbReference type="ChEBI" id="CHEBI:58409"/>
    </ligand>
</feature>
<dbReference type="UniPathway" id="UPA00126">
    <property type="reaction ID" value="UER00424"/>
</dbReference>
<dbReference type="EC" id="5.4.2.8" evidence="5"/>
<comment type="pathway">
    <text evidence="2">Nucleotide-sugar biosynthesis; GDP-alpha-D-mannose biosynthesis; alpha-D-mannose 1-phosphate from D-fructose 6-phosphate: step 2/2.</text>
</comment>
<feature type="binding site" evidence="12">
    <location>
        <position position="29"/>
    </location>
    <ligand>
        <name>Mg(2+)</name>
        <dbReference type="ChEBI" id="CHEBI:18420"/>
        <label>1</label>
    </ligand>
</feature>
<proteinExistence type="inferred from homology"/>
<evidence type="ECO:0000313" key="13">
    <source>
        <dbReference type="EMBL" id="RBP98276.1"/>
    </source>
</evidence>
<dbReference type="Gene3D" id="3.30.1240.20">
    <property type="match status" value="1"/>
</dbReference>
<keyword evidence="6" id="KW-0963">Cytoplasm</keyword>
<organism evidence="13 14">
    <name type="scientific">Bifidobacterium aemilianum</name>
    <dbReference type="NCBI Taxonomy" id="2493120"/>
    <lineage>
        <taxon>Bacteria</taxon>
        <taxon>Bacillati</taxon>
        <taxon>Actinomycetota</taxon>
        <taxon>Actinomycetes</taxon>
        <taxon>Bifidobacteriales</taxon>
        <taxon>Bifidobacteriaceae</taxon>
        <taxon>Bifidobacterium</taxon>
    </lineage>
</organism>
<feature type="binding site" evidence="11">
    <location>
        <position position="144"/>
    </location>
    <ligand>
        <name>alpha-D-mannose 1-phosphate</name>
        <dbReference type="ChEBI" id="CHEBI:58409"/>
    </ligand>
</feature>
<feature type="binding site" evidence="12">
    <location>
        <position position="27"/>
    </location>
    <ligand>
        <name>Mg(2+)</name>
        <dbReference type="ChEBI" id="CHEBI:18420"/>
        <label>1</label>
    </ligand>
</feature>
<dbReference type="InterPro" id="IPR043169">
    <property type="entry name" value="PMM_cap"/>
</dbReference>
<comment type="subcellular location">
    <subcellularLocation>
        <location evidence="1">Cytoplasm</location>
    </subcellularLocation>
</comment>
<dbReference type="InterPro" id="IPR036412">
    <property type="entry name" value="HAD-like_sf"/>
</dbReference>
<dbReference type="GO" id="GO:0016791">
    <property type="term" value="F:phosphatase activity"/>
    <property type="evidence" value="ECO:0007669"/>
    <property type="project" value="UniProtKB-ARBA"/>
</dbReference>
<dbReference type="GO" id="GO:0009298">
    <property type="term" value="P:GDP-mannose biosynthetic process"/>
    <property type="evidence" value="ECO:0007669"/>
    <property type="project" value="UniProtKB-UniPathway"/>
</dbReference>
<comment type="cofactor">
    <cofactor evidence="12">
        <name>Mg(2+)</name>
        <dbReference type="ChEBI" id="CHEBI:18420"/>
    </cofactor>
</comment>
<dbReference type="Pfam" id="PF03332">
    <property type="entry name" value="PMM"/>
    <property type="match status" value="1"/>
</dbReference>
<feature type="active site" description="Nucleophile" evidence="10">
    <location>
        <position position="27"/>
    </location>
</feature>
<feature type="active site" description="Proton donor/acceptor" evidence="10">
    <location>
        <position position="29"/>
    </location>
</feature>
<keyword evidence="14" id="KW-1185">Reference proteome</keyword>
<feature type="binding site" evidence="11">
    <location>
        <position position="195"/>
    </location>
    <ligand>
        <name>alpha-D-mannose 1-phosphate</name>
        <dbReference type="ChEBI" id="CHEBI:58409"/>
    </ligand>
</feature>
<evidence type="ECO:0000256" key="2">
    <source>
        <dbReference type="ARBA" id="ARBA00004699"/>
    </source>
</evidence>
<dbReference type="Proteomes" id="UP000252530">
    <property type="component" value="Unassembled WGS sequence"/>
</dbReference>
<comment type="similarity">
    <text evidence="3">Belongs to the eukaryotic PMM family.</text>
</comment>
<protein>
    <recommendedName>
        <fullName evidence="5">phosphomannomutase</fullName>
        <ecNumber evidence="5">5.4.2.8</ecNumber>
    </recommendedName>
</protein>
<dbReference type="OrthoDB" id="2241234at2"/>
<feature type="binding site" evidence="11">
    <location>
        <position position="197"/>
    </location>
    <ligand>
        <name>alpha-D-mannose 1-phosphate</name>
        <dbReference type="ChEBI" id="CHEBI:58409"/>
    </ligand>
</feature>
<accession>A0A366K984</accession>
<dbReference type="InterPro" id="IPR023214">
    <property type="entry name" value="HAD_sf"/>
</dbReference>
<evidence type="ECO:0000256" key="9">
    <source>
        <dbReference type="ARBA" id="ARBA00023235"/>
    </source>
</evidence>
<evidence type="ECO:0000256" key="5">
    <source>
        <dbReference type="ARBA" id="ARBA00012730"/>
    </source>
</evidence>
<gene>
    <name evidence="13" type="ORF">CRD60_02775</name>
</gene>
<comment type="subunit">
    <text evidence="4">Homodimer.</text>
</comment>
<dbReference type="InterPro" id="IPR006379">
    <property type="entry name" value="HAD-SF_hydro_IIB"/>
</dbReference>
<evidence type="ECO:0000256" key="4">
    <source>
        <dbReference type="ARBA" id="ARBA00011738"/>
    </source>
</evidence>
<dbReference type="NCBIfam" id="TIGR01484">
    <property type="entry name" value="HAD-SF-IIB"/>
    <property type="match status" value="1"/>
</dbReference>
<dbReference type="InterPro" id="IPR005002">
    <property type="entry name" value="PMM"/>
</dbReference>
<keyword evidence="8 12" id="KW-0460">Magnesium</keyword>
<comment type="caution">
    <text evidence="13">The sequence shown here is derived from an EMBL/GenBank/DDBJ whole genome shotgun (WGS) entry which is preliminary data.</text>
</comment>
<reference evidence="13 14" key="1">
    <citation type="submission" date="2017-10" db="EMBL/GenBank/DDBJ databases">
        <title>Bifidobacterium xylocopum sp. nov. and Bifidobacterium aemilianum sp. nov., from the carpenter bee (Xylocopa violacea) digestive tract.</title>
        <authorList>
            <person name="Alberoni D."/>
            <person name="Baffoni L."/>
            <person name="Di Gioia D."/>
            <person name="Gaggia F."/>
            <person name="Biavati B."/>
        </authorList>
    </citation>
    <scope>NUCLEOTIDE SEQUENCE [LARGE SCALE GENOMIC DNA]</scope>
    <source>
        <strain evidence="13 14">XV10</strain>
    </source>
</reference>
<evidence type="ECO:0000256" key="1">
    <source>
        <dbReference type="ARBA" id="ARBA00004496"/>
    </source>
</evidence>
<evidence type="ECO:0000256" key="6">
    <source>
        <dbReference type="ARBA" id="ARBA00022490"/>
    </source>
</evidence>
<evidence type="ECO:0000313" key="14">
    <source>
        <dbReference type="Proteomes" id="UP000252530"/>
    </source>
</evidence>
<keyword evidence="9" id="KW-0413">Isomerase</keyword>
<dbReference type="EMBL" id="PDCG01000002">
    <property type="protein sequence ID" value="RBP98276.1"/>
    <property type="molecule type" value="Genomic_DNA"/>
</dbReference>
<sequence>MEMIEVPSWDQVDAAALCRDARLLAFDLDNTLAFSRKPMSPAMASRISQLTRLIPLAVITGGRHDLVVKQVLDMLDEQTNKQSLYLMPATGTQLYLWVQGAWHCEYSYVLSAEERDAAVRSLMRHAQEDGLLEGPVWGERIEDRGSQITFSALGQLAPEEAKLGWDPTDLKKERLAEAVARDLPRLAVHPGGLTSIDVSKQGIDKAYAVRKLSELLDIPVANMVMVGDRMTPGGNDYPAAAAGALAVRVSNPEDTLALCDRLLAELRPTGQ</sequence>
<dbReference type="GO" id="GO:0005737">
    <property type="term" value="C:cytoplasm"/>
    <property type="evidence" value="ECO:0007669"/>
    <property type="project" value="UniProtKB-SubCell"/>
</dbReference>
<dbReference type="GO" id="GO:0004615">
    <property type="term" value="F:phosphomannomutase activity"/>
    <property type="evidence" value="ECO:0007669"/>
    <property type="project" value="UniProtKB-EC"/>
</dbReference>
<dbReference type="Gene3D" id="3.40.50.1000">
    <property type="entry name" value="HAD superfamily/HAD-like"/>
    <property type="match status" value="1"/>
</dbReference>
<keyword evidence="13" id="KW-0378">Hydrolase</keyword>
<evidence type="ECO:0000256" key="12">
    <source>
        <dbReference type="PIRSR" id="PIRSR605002-3"/>
    </source>
</evidence>
<name>A0A366K984_9BIFI</name>
<dbReference type="GO" id="GO:0046872">
    <property type="term" value="F:metal ion binding"/>
    <property type="evidence" value="ECO:0007669"/>
    <property type="project" value="UniProtKB-KW"/>
</dbReference>
<evidence type="ECO:0000256" key="7">
    <source>
        <dbReference type="ARBA" id="ARBA00022723"/>
    </source>
</evidence>